<gene>
    <name evidence="2" type="primary">coaBC_2</name>
    <name evidence="2" type="ORF">D8803_05580</name>
</gene>
<dbReference type="Gene3D" id="3.40.50.10300">
    <property type="entry name" value="CoaB-like"/>
    <property type="match status" value="1"/>
</dbReference>
<evidence type="ECO:0000313" key="3">
    <source>
        <dbReference type="Proteomes" id="UP000280648"/>
    </source>
</evidence>
<dbReference type="Proteomes" id="UP000280648">
    <property type="component" value="Unassembled WGS sequence"/>
</dbReference>
<reference evidence="2 3" key="1">
    <citation type="submission" date="2018-11" db="EMBL/GenBank/DDBJ databases">
        <title>Species Designations Belie Phenotypic and Genotypic Heterogeneity in Oral Streptococci.</title>
        <authorList>
            <person name="Velsko I."/>
        </authorList>
    </citation>
    <scope>NUCLEOTIDE SEQUENCE [LARGE SCALE GENOMIC DNA]</scope>
    <source>
        <strain evidence="2 3">BCC26</strain>
    </source>
</reference>
<organism evidence="2 3">
    <name type="scientific">Streptococcus oralis</name>
    <dbReference type="NCBI Taxonomy" id="1303"/>
    <lineage>
        <taxon>Bacteria</taxon>
        <taxon>Bacillati</taxon>
        <taxon>Bacillota</taxon>
        <taxon>Bacilli</taxon>
        <taxon>Lactobacillales</taxon>
        <taxon>Streptococcaceae</taxon>
        <taxon>Streptococcus</taxon>
    </lineage>
</organism>
<dbReference type="InterPro" id="IPR035929">
    <property type="entry name" value="CoaB-like_sf"/>
</dbReference>
<dbReference type="NCBIfam" id="TIGR02114">
    <property type="entry name" value="coaB_strep"/>
    <property type="match status" value="1"/>
</dbReference>
<dbReference type="EMBL" id="RJPI01000006">
    <property type="protein sequence ID" value="RSJ64994.1"/>
    <property type="molecule type" value="Genomic_DNA"/>
</dbReference>
<evidence type="ECO:0000313" key="2">
    <source>
        <dbReference type="EMBL" id="RSJ64994.1"/>
    </source>
</evidence>
<feature type="domain" description="DNA/pantothenate metabolism flavoprotein C-terminal" evidence="1">
    <location>
        <begin position="129"/>
        <end position="241"/>
    </location>
</feature>
<proteinExistence type="predicted"/>
<dbReference type="SUPFAM" id="SSF102645">
    <property type="entry name" value="CoaB-like"/>
    <property type="match status" value="1"/>
</dbReference>
<dbReference type="GO" id="GO:0015937">
    <property type="term" value="P:coenzyme A biosynthetic process"/>
    <property type="evidence" value="ECO:0007669"/>
    <property type="project" value="UniProtKB-ARBA"/>
</dbReference>
<comment type="caution">
    <text evidence="2">The sequence shown here is derived from an EMBL/GenBank/DDBJ whole genome shotgun (WGS) entry which is preliminary data.</text>
</comment>
<dbReference type="AlphaFoldDB" id="A0A3R9L6S8"/>
<dbReference type="GO" id="GO:0003824">
    <property type="term" value="F:catalytic activity"/>
    <property type="evidence" value="ECO:0007669"/>
    <property type="project" value="UniProtKB-ARBA"/>
</dbReference>
<evidence type="ECO:0000259" key="1">
    <source>
        <dbReference type="Pfam" id="PF04127"/>
    </source>
</evidence>
<sequence>MLSFYLTFIFVYNSPMKILVTSGGTSEAIDSVRSITNHSTGRLGKIITETLLAAGHEVCLITTNRALKPEPRPHLTIREIKNTNDLLLEMKEHVQNYQVLIHSMAVSDYTPVYMTGLEEVQASPNLEEFLSKQNHQTKISSTDEVQVLFLKKTPKIISLVKEWNPAIHLIGFKLLVDVSEDYLIEIARKSLVKNQADLIIANDLTQISANQHRAIFVEREHLQTVQTKEEIASLLLENIQAYDS</sequence>
<feature type="domain" description="DNA/pantothenate metabolism flavoprotein C-terminal" evidence="1">
    <location>
        <begin position="17"/>
        <end position="112"/>
    </location>
</feature>
<name>A0A3R9L6S8_STROR</name>
<dbReference type="Pfam" id="PF04127">
    <property type="entry name" value="DFP"/>
    <property type="match status" value="2"/>
</dbReference>
<dbReference type="NCBIfam" id="NF005231">
    <property type="entry name" value="PRK06732.1"/>
    <property type="match status" value="1"/>
</dbReference>
<accession>A0A3R9L6S8</accession>
<protein>
    <submittedName>
        <fullName evidence="2">Coenzyme A biosynthesis bifunctional protein CoaBC</fullName>
    </submittedName>
</protein>
<dbReference type="InterPro" id="IPR011848">
    <property type="entry name" value="CoaB_strep"/>
</dbReference>
<dbReference type="InterPro" id="IPR007085">
    <property type="entry name" value="DNA/pantothenate-metab_flavo_C"/>
</dbReference>